<feature type="transmembrane region" description="Helical" evidence="8">
    <location>
        <begin position="289"/>
        <end position="310"/>
    </location>
</feature>
<dbReference type="InterPro" id="IPR020846">
    <property type="entry name" value="MFS_dom"/>
</dbReference>
<feature type="compositionally biased region" description="Basic and acidic residues" evidence="7">
    <location>
        <begin position="1"/>
        <end position="13"/>
    </location>
</feature>
<feature type="transmembrane region" description="Helical" evidence="8">
    <location>
        <begin position="527"/>
        <end position="553"/>
    </location>
</feature>
<feature type="compositionally biased region" description="Low complexity" evidence="7">
    <location>
        <begin position="16"/>
        <end position="27"/>
    </location>
</feature>
<feature type="transmembrane region" description="Helical" evidence="8">
    <location>
        <begin position="153"/>
        <end position="173"/>
    </location>
</feature>
<dbReference type="InterPro" id="IPR036259">
    <property type="entry name" value="MFS_trans_sf"/>
</dbReference>
<keyword evidence="4 8" id="KW-0812">Transmembrane</keyword>
<accession>A0AAE0HQ80</accession>
<feature type="transmembrane region" description="Helical" evidence="8">
    <location>
        <begin position="426"/>
        <end position="448"/>
    </location>
</feature>
<evidence type="ECO:0000256" key="7">
    <source>
        <dbReference type="SAM" id="MobiDB-lite"/>
    </source>
</evidence>
<dbReference type="GeneID" id="87843210"/>
<dbReference type="PROSITE" id="PS50850">
    <property type="entry name" value="MFS"/>
    <property type="match status" value="1"/>
</dbReference>
<keyword evidence="5 8" id="KW-1133">Transmembrane helix</keyword>
<feature type="transmembrane region" description="Helical" evidence="8">
    <location>
        <begin position="469"/>
        <end position="488"/>
    </location>
</feature>
<evidence type="ECO:0000256" key="4">
    <source>
        <dbReference type="ARBA" id="ARBA00022692"/>
    </source>
</evidence>
<feature type="transmembrane region" description="Helical" evidence="8">
    <location>
        <begin position="60"/>
        <end position="78"/>
    </location>
</feature>
<dbReference type="PANTHER" id="PTHR23501:SF12">
    <property type="entry name" value="MAJOR FACILITATOR SUPERFAMILY (MFS) PROFILE DOMAIN-CONTAINING PROTEIN-RELATED"/>
    <property type="match status" value="1"/>
</dbReference>
<sequence>MDEKKDHHGHDTPTEAAAVDSSGASDGPPNESHEPTTTSKKATVAVVTGDSERELHGVRWFLVCAAIFSANMLFGLDTTIVADIQGAISESYGDVTRLGWLGVGFTLGSTVGSLPLGKAFGIFDAKWVFISCLVNFAAASALCGAAPSMNAMIVGRVWAGVGGAGMYLGTLNLSTLLSSPKEQPFYVALTGFVYGSGCVLGPIVGGAFADSAATWRWAFYLNLCIFAAGAPVYIFLLPSLPRRANPSFISNMKTMDWLGTLLTAGLYSAFTIAFSFGGVLWEYSDGRTITMIVVWVACTVAFVVTQKYSVLTNPIDRLFPGEFLRDPQLILLYIIMSCGGASLFVSIYYIPLFFLFVYGDSGVEAAVRLLPFICFYVATILTCGAIMSRTGYHVVWFVASGLCLTAGAACMYTVQASTPLSHIQGFGVLLGLGMATSQAGYAVGNLLVRPSRASELIEFLNVSQASSQLIGLAIASAIFQTQALGGMTDVLAPLGFNRDEIQAAVAGARSEVLQQVSPEVRERCLDIIVHAISQCWLLVVAAGSLYTLCSLFLTRSRWIVRKRDEDEDDVVVVVADNSTGESREGLERA</sequence>
<dbReference type="Proteomes" id="UP001278766">
    <property type="component" value="Unassembled WGS sequence"/>
</dbReference>
<feature type="transmembrane region" description="Helical" evidence="8">
    <location>
        <begin position="394"/>
        <end position="414"/>
    </location>
</feature>
<dbReference type="Pfam" id="PF07690">
    <property type="entry name" value="MFS_1"/>
    <property type="match status" value="1"/>
</dbReference>
<evidence type="ECO:0000256" key="6">
    <source>
        <dbReference type="ARBA" id="ARBA00023136"/>
    </source>
</evidence>
<evidence type="ECO:0000256" key="2">
    <source>
        <dbReference type="ARBA" id="ARBA00007520"/>
    </source>
</evidence>
<evidence type="ECO:0000313" key="10">
    <source>
        <dbReference type="EMBL" id="KAK3300372.1"/>
    </source>
</evidence>
<dbReference type="InterPro" id="IPR011701">
    <property type="entry name" value="MFS"/>
</dbReference>
<feature type="transmembrane region" description="Helical" evidence="8">
    <location>
        <begin position="185"/>
        <end position="205"/>
    </location>
</feature>
<feature type="transmembrane region" description="Helical" evidence="8">
    <location>
        <begin position="257"/>
        <end position="277"/>
    </location>
</feature>
<evidence type="ECO:0000256" key="1">
    <source>
        <dbReference type="ARBA" id="ARBA00004141"/>
    </source>
</evidence>
<feature type="transmembrane region" description="Helical" evidence="8">
    <location>
        <begin position="98"/>
        <end position="116"/>
    </location>
</feature>
<evidence type="ECO:0000256" key="8">
    <source>
        <dbReference type="SAM" id="Phobius"/>
    </source>
</evidence>
<organism evidence="10 11">
    <name type="scientific">Chaetomium fimeti</name>
    <dbReference type="NCBI Taxonomy" id="1854472"/>
    <lineage>
        <taxon>Eukaryota</taxon>
        <taxon>Fungi</taxon>
        <taxon>Dikarya</taxon>
        <taxon>Ascomycota</taxon>
        <taxon>Pezizomycotina</taxon>
        <taxon>Sordariomycetes</taxon>
        <taxon>Sordariomycetidae</taxon>
        <taxon>Sordariales</taxon>
        <taxon>Chaetomiaceae</taxon>
        <taxon>Chaetomium</taxon>
    </lineage>
</organism>
<keyword evidence="6 8" id="KW-0472">Membrane</keyword>
<dbReference type="Gene3D" id="1.20.1250.20">
    <property type="entry name" value="MFS general substrate transporter like domains"/>
    <property type="match status" value="2"/>
</dbReference>
<keyword evidence="3" id="KW-0813">Transport</keyword>
<evidence type="ECO:0000256" key="3">
    <source>
        <dbReference type="ARBA" id="ARBA00022448"/>
    </source>
</evidence>
<feature type="transmembrane region" description="Helical" evidence="8">
    <location>
        <begin position="369"/>
        <end position="387"/>
    </location>
</feature>
<dbReference type="AlphaFoldDB" id="A0AAE0HQ80"/>
<feature type="transmembrane region" description="Helical" evidence="8">
    <location>
        <begin position="330"/>
        <end position="357"/>
    </location>
</feature>
<dbReference type="SUPFAM" id="SSF103473">
    <property type="entry name" value="MFS general substrate transporter"/>
    <property type="match status" value="1"/>
</dbReference>
<dbReference type="RefSeq" id="XP_062663886.1">
    <property type="nucleotide sequence ID" value="XM_062806262.1"/>
</dbReference>
<dbReference type="GO" id="GO:0005886">
    <property type="term" value="C:plasma membrane"/>
    <property type="evidence" value="ECO:0007669"/>
    <property type="project" value="TreeGrafter"/>
</dbReference>
<evidence type="ECO:0000313" key="11">
    <source>
        <dbReference type="Proteomes" id="UP001278766"/>
    </source>
</evidence>
<proteinExistence type="inferred from homology"/>
<gene>
    <name evidence="10" type="ORF">B0H64DRAFT_437541</name>
</gene>
<dbReference type="PANTHER" id="PTHR23501">
    <property type="entry name" value="MAJOR FACILITATOR SUPERFAMILY"/>
    <property type="match status" value="1"/>
</dbReference>
<feature type="domain" description="Major facilitator superfamily (MFS) profile" evidence="9">
    <location>
        <begin position="63"/>
        <end position="558"/>
    </location>
</feature>
<reference evidence="10" key="1">
    <citation type="journal article" date="2023" name="Mol. Phylogenet. Evol.">
        <title>Genome-scale phylogeny and comparative genomics of the fungal order Sordariales.</title>
        <authorList>
            <person name="Hensen N."/>
            <person name="Bonometti L."/>
            <person name="Westerberg I."/>
            <person name="Brannstrom I.O."/>
            <person name="Guillou S."/>
            <person name="Cros-Aarteil S."/>
            <person name="Calhoun S."/>
            <person name="Haridas S."/>
            <person name="Kuo A."/>
            <person name="Mondo S."/>
            <person name="Pangilinan J."/>
            <person name="Riley R."/>
            <person name="LaButti K."/>
            <person name="Andreopoulos B."/>
            <person name="Lipzen A."/>
            <person name="Chen C."/>
            <person name="Yan M."/>
            <person name="Daum C."/>
            <person name="Ng V."/>
            <person name="Clum A."/>
            <person name="Steindorff A."/>
            <person name="Ohm R.A."/>
            <person name="Martin F."/>
            <person name="Silar P."/>
            <person name="Natvig D.O."/>
            <person name="Lalanne C."/>
            <person name="Gautier V."/>
            <person name="Ament-Velasquez S.L."/>
            <person name="Kruys A."/>
            <person name="Hutchinson M.I."/>
            <person name="Powell A.J."/>
            <person name="Barry K."/>
            <person name="Miller A.N."/>
            <person name="Grigoriev I.V."/>
            <person name="Debuchy R."/>
            <person name="Gladieux P."/>
            <person name="Hiltunen Thoren M."/>
            <person name="Johannesson H."/>
        </authorList>
    </citation>
    <scope>NUCLEOTIDE SEQUENCE</scope>
    <source>
        <strain evidence="10">CBS 168.71</strain>
    </source>
</reference>
<comment type="similarity">
    <text evidence="2">Belongs to the major facilitator superfamily. TCR/Tet family.</text>
</comment>
<name>A0AAE0HQ80_9PEZI</name>
<comment type="subcellular location">
    <subcellularLocation>
        <location evidence="1">Membrane</location>
        <topology evidence="1">Multi-pass membrane protein</topology>
    </subcellularLocation>
</comment>
<evidence type="ECO:0000256" key="5">
    <source>
        <dbReference type="ARBA" id="ARBA00022989"/>
    </source>
</evidence>
<evidence type="ECO:0000259" key="9">
    <source>
        <dbReference type="PROSITE" id="PS50850"/>
    </source>
</evidence>
<protein>
    <submittedName>
        <fullName evidence="10">Major facilitator superfamily domain-containing protein</fullName>
    </submittedName>
</protein>
<comment type="caution">
    <text evidence="10">The sequence shown here is derived from an EMBL/GenBank/DDBJ whole genome shotgun (WGS) entry which is preliminary data.</text>
</comment>
<feature type="transmembrane region" description="Helical" evidence="8">
    <location>
        <begin position="217"/>
        <end position="236"/>
    </location>
</feature>
<feature type="region of interest" description="Disordered" evidence="7">
    <location>
        <begin position="1"/>
        <end position="43"/>
    </location>
</feature>
<reference evidence="10" key="2">
    <citation type="submission" date="2023-06" db="EMBL/GenBank/DDBJ databases">
        <authorList>
            <consortium name="Lawrence Berkeley National Laboratory"/>
            <person name="Haridas S."/>
            <person name="Hensen N."/>
            <person name="Bonometti L."/>
            <person name="Westerberg I."/>
            <person name="Brannstrom I.O."/>
            <person name="Guillou S."/>
            <person name="Cros-Aarteil S."/>
            <person name="Calhoun S."/>
            <person name="Kuo A."/>
            <person name="Mondo S."/>
            <person name="Pangilinan J."/>
            <person name="Riley R."/>
            <person name="Labutti K."/>
            <person name="Andreopoulos B."/>
            <person name="Lipzen A."/>
            <person name="Chen C."/>
            <person name="Yanf M."/>
            <person name="Daum C."/>
            <person name="Ng V."/>
            <person name="Clum A."/>
            <person name="Steindorff A."/>
            <person name="Ohm R."/>
            <person name="Martin F."/>
            <person name="Silar P."/>
            <person name="Natvig D."/>
            <person name="Lalanne C."/>
            <person name="Gautier V."/>
            <person name="Ament-Velasquez S.L."/>
            <person name="Kruys A."/>
            <person name="Hutchinson M.I."/>
            <person name="Powell A.J."/>
            <person name="Barry K."/>
            <person name="Miller A.N."/>
            <person name="Grigoriev I.V."/>
            <person name="Debuchy R."/>
            <person name="Gladieux P."/>
            <person name="Thoren M.H."/>
            <person name="Johannesson H."/>
        </authorList>
    </citation>
    <scope>NUCLEOTIDE SEQUENCE</scope>
    <source>
        <strain evidence="10">CBS 168.71</strain>
    </source>
</reference>
<keyword evidence="11" id="KW-1185">Reference proteome</keyword>
<dbReference type="GO" id="GO:0022857">
    <property type="term" value="F:transmembrane transporter activity"/>
    <property type="evidence" value="ECO:0007669"/>
    <property type="project" value="InterPro"/>
</dbReference>
<dbReference type="EMBL" id="JAUEPN010000001">
    <property type="protein sequence ID" value="KAK3300372.1"/>
    <property type="molecule type" value="Genomic_DNA"/>
</dbReference>
<feature type="transmembrane region" description="Helical" evidence="8">
    <location>
        <begin position="128"/>
        <end position="147"/>
    </location>
</feature>